<evidence type="ECO:0000256" key="1">
    <source>
        <dbReference type="ARBA" id="ARBA00022679"/>
    </source>
</evidence>
<protein>
    <recommendedName>
        <fullName evidence="5">Phosphoenolpyruvate guanylyltransferase</fullName>
        <shortName evidence="5">PEP guanylyltransferase</shortName>
        <ecNumber evidence="5">2.7.7.105</ecNumber>
    </recommendedName>
</protein>
<comment type="catalytic activity">
    <reaction evidence="5">
        <text>phosphoenolpyruvate + GTP + H(+) = enolpyruvoyl-2-diphospho-5'-guanosine + diphosphate</text>
        <dbReference type="Rhea" id="RHEA:30519"/>
        <dbReference type="ChEBI" id="CHEBI:15378"/>
        <dbReference type="ChEBI" id="CHEBI:33019"/>
        <dbReference type="ChEBI" id="CHEBI:37565"/>
        <dbReference type="ChEBI" id="CHEBI:58702"/>
        <dbReference type="ChEBI" id="CHEBI:143701"/>
        <dbReference type="EC" id="2.7.7.105"/>
    </reaction>
</comment>
<dbReference type="Proteomes" id="UP000269198">
    <property type="component" value="Unassembled WGS sequence"/>
</dbReference>
<evidence type="ECO:0000313" key="7">
    <source>
        <dbReference type="Proteomes" id="UP000269198"/>
    </source>
</evidence>
<gene>
    <name evidence="6" type="primary">cofC</name>
    <name evidence="5" type="synonym">fbiD</name>
    <name evidence="6" type="ORF">EFW17_11025</name>
</gene>
<feature type="binding site" evidence="5">
    <location>
        <position position="157"/>
    </location>
    <ligand>
        <name>phosphoenolpyruvate</name>
        <dbReference type="ChEBI" id="CHEBI:58702"/>
    </ligand>
</feature>
<sequence length="208" mass="21408">MQWSPVVPVKRLADAKTRLGVFAGPRRAELALAMTCDTVMAAVQCASTRAVVVVTDEDRAARAVRALGARVVPDEPAAGLNPALVHGAAEAARQHPDAGVCALSSDLPALRPHELDRALRAAGAHGRSFLADAPGSGTVMYAATPGAAFTPAFEGSSRDRHRESGAVELDLDGVASVRRDVDTVADLRAAAALGVGPHTAKVLATLEI</sequence>
<keyword evidence="7" id="KW-1185">Reference proteome</keyword>
<dbReference type="UniPathway" id="UPA00071"/>
<dbReference type="InterPro" id="IPR029044">
    <property type="entry name" value="Nucleotide-diphossugar_trans"/>
</dbReference>
<dbReference type="EC" id="2.7.7.105" evidence="5"/>
<reference evidence="6 7" key="1">
    <citation type="submission" date="2018-11" db="EMBL/GenBank/DDBJ databases">
        <title>The genome draft of YIM 96095.</title>
        <authorList>
            <person name="Tang S.-K."/>
            <person name="Chunyu W.-X."/>
            <person name="Feng Y.-Z."/>
        </authorList>
    </citation>
    <scope>NUCLEOTIDE SEQUENCE [LARGE SCALE GENOMIC DNA]</scope>
    <source>
        <strain evidence="6 7">YIM 96095</strain>
    </source>
</reference>
<comment type="caution">
    <text evidence="5">Lacks conserved residue(s) required for the propagation of feature annotation.</text>
</comment>
<dbReference type="InterPro" id="IPR002835">
    <property type="entry name" value="CofC"/>
</dbReference>
<dbReference type="NCBIfam" id="TIGR03552">
    <property type="entry name" value="F420_cofC"/>
    <property type="match status" value="1"/>
</dbReference>
<evidence type="ECO:0000256" key="5">
    <source>
        <dbReference type="HAMAP-Rule" id="MF_02114"/>
    </source>
</evidence>
<feature type="binding site" evidence="5">
    <location>
        <position position="138"/>
    </location>
    <ligand>
        <name>phosphoenolpyruvate</name>
        <dbReference type="ChEBI" id="CHEBI:58702"/>
    </ligand>
</feature>
<name>A0A3N0EAK8_9ACTN</name>
<dbReference type="Pfam" id="PF01983">
    <property type="entry name" value="CofC"/>
    <property type="match status" value="1"/>
</dbReference>
<dbReference type="GO" id="GO:0043814">
    <property type="term" value="F:phospholactate guanylyltransferase activity"/>
    <property type="evidence" value="ECO:0007669"/>
    <property type="project" value="InterPro"/>
</dbReference>
<dbReference type="GO" id="GO:0005525">
    <property type="term" value="F:GTP binding"/>
    <property type="evidence" value="ECO:0007669"/>
    <property type="project" value="UniProtKB-KW"/>
</dbReference>
<evidence type="ECO:0000313" key="6">
    <source>
        <dbReference type="EMBL" id="RNL84885.1"/>
    </source>
</evidence>
<evidence type="ECO:0000256" key="3">
    <source>
        <dbReference type="ARBA" id="ARBA00022741"/>
    </source>
</evidence>
<accession>A0A3N0EAK8</accession>
<dbReference type="SUPFAM" id="SSF53448">
    <property type="entry name" value="Nucleotide-diphospho-sugar transferases"/>
    <property type="match status" value="1"/>
</dbReference>
<dbReference type="AlphaFoldDB" id="A0A3N0EAK8"/>
<evidence type="ECO:0000256" key="2">
    <source>
        <dbReference type="ARBA" id="ARBA00022695"/>
    </source>
</evidence>
<keyword evidence="3 5" id="KW-0547">Nucleotide-binding</keyword>
<dbReference type="PANTHER" id="PTHR40392">
    <property type="entry name" value="2-PHOSPHO-L-LACTATE GUANYLYLTRANSFERASE"/>
    <property type="match status" value="1"/>
</dbReference>
<keyword evidence="4 5" id="KW-0342">GTP-binding</keyword>
<dbReference type="OrthoDB" id="9151145at2"/>
<comment type="caution">
    <text evidence="6">The sequence shown here is derived from an EMBL/GenBank/DDBJ whole genome shotgun (WGS) entry which is preliminary data.</text>
</comment>
<dbReference type="PANTHER" id="PTHR40392:SF1">
    <property type="entry name" value="2-PHOSPHO-L-LACTATE GUANYLYLTRANSFERASE"/>
    <property type="match status" value="1"/>
</dbReference>
<keyword evidence="1 5" id="KW-0808">Transferase</keyword>
<dbReference type="Gene3D" id="3.90.550.10">
    <property type="entry name" value="Spore Coat Polysaccharide Biosynthesis Protein SpsA, Chain A"/>
    <property type="match status" value="1"/>
</dbReference>
<organism evidence="6 7">
    <name type="scientific">Halostreptopolyspora alba</name>
    <dbReference type="NCBI Taxonomy" id="2487137"/>
    <lineage>
        <taxon>Bacteria</taxon>
        <taxon>Bacillati</taxon>
        <taxon>Actinomycetota</taxon>
        <taxon>Actinomycetes</taxon>
        <taxon>Streptosporangiales</taxon>
        <taxon>Nocardiopsidaceae</taxon>
        <taxon>Halostreptopolyspora</taxon>
    </lineage>
</organism>
<comment type="similarity">
    <text evidence="5">Belongs to the CofC family.</text>
</comment>
<dbReference type="HAMAP" id="MF_02114">
    <property type="entry name" value="CofC"/>
    <property type="match status" value="1"/>
</dbReference>
<comment type="pathway">
    <text evidence="5">Cofactor biosynthesis; coenzyme F420 biosynthesis.</text>
</comment>
<evidence type="ECO:0000256" key="4">
    <source>
        <dbReference type="ARBA" id="ARBA00023134"/>
    </source>
</evidence>
<proteinExistence type="inferred from homology"/>
<keyword evidence="2 5" id="KW-0548">Nucleotidyltransferase</keyword>
<dbReference type="GO" id="GO:0052645">
    <property type="term" value="P:F420-0 metabolic process"/>
    <property type="evidence" value="ECO:0007669"/>
    <property type="project" value="UniProtKB-UniRule"/>
</dbReference>
<comment type="function">
    <text evidence="5">Guanylyltransferase that catalyzes the activation of phosphoenolpyruvate (PEP) as enolpyruvoyl-2-diphospho-5'-guanosine, via the condensation of PEP with GTP. It is involved in the biosynthesis of coenzyme F420, a hydride carrier cofactor.</text>
</comment>
<dbReference type="EMBL" id="RJMB01000009">
    <property type="protein sequence ID" value="RNL84885.1"/>
    <property type="molecule type" value="Genomic_DNA"/>
</dbReference>